<dbReference type="PROSITE" id="PS50181">
    <property type="entry name" value="FBOX"/>
    <property type="match status" value="1"/>
</dbReference>
<accession>A0A8H5GHW4</accession>
<evidence type="ECO:0000259" key="2">
    <source>
        <dbReference type="PROSITE" id="PS50181"/>
    </source>
</evidence>
<dbReference type="GO" id="GO:0006893">
    <property type="term" value="P:Golgi to plasma membrane transport"/>
    <property type="evidence" value="ECO:0007669"/>
    <property type="project" value="TreeGrafter"/>
</dbReference>
<dbReference type="OrthoDB" id="5554140at2759"/>
<dbReference type="InterPro" id="IPR009976">
    <property type="entry name" value="Sec10-like"/>
</dbReference>
<dbReference type="InterPro" id="IPR036047">
    <property type="entry name" value="F-box-like_dom_sf"/>
</dbReference>
<name>A0A8H5GHW4_9AGAR</name>
<dbReference type="SUPFAM" id="SSF81383">
    <property type="entry name" value="F-box domain"/>
    <property type="match status" value="1"/>
</dbReference>
<dbReference type="InterPro" id="IPR048627">
    <property type="entry name" value="Sec10_HB"/>
</dbReference>
<evidence type="ECO:0000256" key="1">
    <source>
        <dbReference type="SAM" id="MobiDB-lite"/>
    </source>
</evidence>
<comment type="caution">
    <text evidence="3">The sequence shown here is derived from an EMBL/GenBank/DDBJ whole genome shotgun (WGS) entry which is preliminary data.</text>
</comment>
<dbReference type="AlphaFoldDB" id="A0A8H5GHW4"/>
<feature type="compositionally biased region" description="Low complexity" evidence="1">
    <location>
        <begin position="617"/>
        <end position="632"/>
    </location>
</feature>
<feature type="region of interest" description="Disordered" evidence="1">
    <location>
        <begin position="605"/>
        <end position="659"/>
    </location>
</feature>
<protein>
    <recommendedName>
        <fullName evidence="2">F-box domain-containing protein</fullName>
    </recommendedName>
</protein>
<dbReference type="InterPro" id="IPR001810">
    <property type="entry name" value="F-box_dom"/>
</dbReference>
<evidence type="ECO:0000313" key="4">
    <source>
        <dbReference type="Proteomes" id="UP000559256"/>
    </source>
</evidence>
<dbReference type="PANTHER" id="PTHR12100">
    <property type="entry name" value="SEC10"/>
    <property type="match status" value="1"/>
</dbReference>
<dbReference type="GO" id="GO:0000145">
    <property type="term" value="C:exocyst"/>
    <property type="evidence" value="ECO:0007669"/>
    <property type="project" value="TreeGrafter"/>
</dbReference>
<evidence type="ECO:0000313" key="3">
    <source>
        <dbReference type="EMBL" id="KAF5365282.1"/>
    </source>
</evidence>
<dbReference type="GO" id="GO:0006887">
    <property type="term" value="P:exocytosis"/>
    <property type="evidence" value="ECO:0007669"/>
    <property type="project" value="TreeGrafter"/>
</dbReference>
<dbReference type="PANTHER" id="PTHR12100:SF1">
    <property type="entry name" value="RECYCLIN-1"/>
    <property type="match status" value="1"/>
</dbReference>
<feature type="domain" description="F-box" evidence="2">
    <location>
        <begin position="30"/>
        <end position="76"/>
    </location>
</feature>
<dbReference type="Pfam" id="PF07393">
    <property type="entry name" value="Sec10_HB"/>
    <property type="match status" value="2"/>
</dbReference>
<sequence length="1001" mass="111012">MEKFATLEPLRLYTASSSSSTPKKQIPKPVQLVGRLPADLHLLILSYLPIPDFPAYSRCSRAAAALSESEKVWEARWKALDVEKHQLGSVLDDLEQHNREQAGASRSAVPPTISVDDDFGDFASGDVLSSAPSNDEMGDFVGAFDNVTISPMTATSKGKATTFRGMFIRAHNLLKQFTKILESPPHVILNDLASAVTPSIRSEALALRLLSSYLSIHVQPLLKWRTLYSSLRSAMDRFDANSLTTFDQADSKADETGMREAAESSWLVWDGNGDWEMGKVWAEKREIFYEQNWDPMDNFTKDGRGLDFDAMHNFMDIILTAIKEHGSRAARVFPKDSGVLLFFADRVATEVAGEYITSLLTRAREISPTIFLQASAATFREVWSMFDAILDASKLDGGESVVTRTQAEDVVYRMFEVNMDEYLDEEVENVKRAFEAICKGWDRQSEAQSLASAERTRFLTSQNPAQVKRNVLASFTDVLLLPVTIVPRTVNAVGGALVTGVVTGGTAAVQGIAMLNPARWTGTTGGQEEWKEYESKGYQAYGLDDSDEKKSTKAKKTNGVGTAAAVLGGDGEMVFEIGEDEDEEEEGGFVGGDELNEKNAWGNHDVAGYGNGGGNGTKTSSTTRSSVASSISQLDVKSPTASSITSANSVNSTKSVPTPLPSSAASTLDKMDLLLSLDIALELIHTSRESLKRVETFGSYPGHYGFRVRDTIEELFVLMLRVLSEGHVVKGFKEATERMTLYKPAEHEEMTSVAPLLQFFELVHIGDMIQSMVQVYFDKEMAHHIDKTDFLNSVVREKKRFENALDDSVAAGLNAGTDLLMNQVDHIIQRLTKPREYYPPENVDMELGPTEGCKEAIRCLEVHCKLLKGSTSKEVLEVFHQEVGIRLIAILQKHIKRQIISLKGGFQIIADLNAYHAFIVSLRVPQIATEFSHLKMLGHVYVVEDAKDLAQIVRDVTRYGGAYRPEDIYEFIQRRSDWKKIEKTVDKTMYNLSFKEDCIIC</sequence>
<dbReference type="Pfam" id="PF00646">
    <property type="entry name" value="F-box"/>
    <property type="match status" value="1"/>
</dbReference>
<proteinExistence type="predicted"/>
<reference evidence="3 4" key="1">
    <citation type="journal article" date="2020" name="ISME J.">
        <title>Uncovering the hidden diversity of litter-decomposition mechanisms in mushroom-forming fungi.</title>
        <authorList>
            <person name="Floudas D."/>
            <person name="Bentzer J."/>
            <person name="Ahren D."/>
            <person name="Johansson T."/>
            <person name="Persson P."/>
            <person name="Tunlid A."/>
        </authorList>
    </citation>
    <scope>NUCLEOTIDE SEQUENCE [LARGE SCALE GENOMIC DNA]</scope>
    <source>
        <strain evidence="3 4">CBS 291.85</strain>
    </source>
</reference>
<organism evidence="3 4">
    <name type="scientific">Tetrapyrgos nigripes</name>
    <dbReference type="NCBI Taxonomy" id="182062"/>
    <lineage>
        <taxon>Eukaryota</taxon>
        <taxon>Fungi</taxon>
        <taxon>Dikarya</taxon>
        <taxon>Basidiomycota</taxon>
        <taxon>Agaricomycotina</taxon>
        <taxon>Agaricomycetes</taxon>
        <taxon>Agaricomycetidae</taxon>
        <taxon>Agaricales</taxon>
        <taxon>Marasmiineae</taxon>
        <taxon>Marasmiaceae</taxon>
        <taxon>Tetrapyrgos</taxon>
    </lineage>
</organism>
<feature type="compositionally biased region" description="Polar residues" evidence="1">
    <location>
        <begin position="633"/>
        <end position="659"/>
    </location>
</feature>
<dbReference type="EMBL" id="JAACJM010000028">
    <property type="protein sequence ID" value="KAF5365282.1"/>
    <property type="molecule type" value="Genomic_DNA"/>
</dbReference>
<dbReference type="Proteomes" id="UP000559256">
    <property type="component" value="Unassembled WGS sequence"/>
</dbReference>
<keyword evidence="4" id="KW-1185">Reference proteome</keyword>
<gene>
    <name evidence="3" type="ORF">D9758_005333</name>
</gene>